<dbReference type="GO" id="GO:0008270">
    <property type="term" value="F:zinc ion binding"/>
    <property type="evidence" value="ECO:0007669"/>
    <property type="project" value="InterPro"/>
</dbReference>
<dbReference type="InterPro" id="IPR021858">
    <property type="entry name" value="Fun_TF"/>
</dbReference>
<dbReference type="EMBL" id="JAQJAN010000020">
    <property type="protein sequence ID" value="KAJ5704095.1"/>
    <property type="molecule type" value="Genomic_DNA"/>
</dbReference>
<comment type="caution">
    <text evidence="7">The sequence shown here is derived from an EMBL/GenBank/DDBJ whole genome shotgun (WGS) entry which is preliminary data.</text>
</comment>
<keyword evidence="4" id="KW-0539">Nucleus</keyword>
<dbReference type="Gene3D" id="4.10.240.10">
    <property type="entry name" value="Zn(2)-C6 fungal-type DNA-binding domain"/>
    <property type="match status" value="1"/>
</dbReference>
<keyword evidence="2" id="KW-0238">DNA-binding</keyword>
<dbReference type="Pfam" id="PF00172">
    <property type="entry name" value="Zn_clus"/>
    <property type="match status" value="1"/>
</dbReference>
<dbReference type="GO" id="GO:0003677">
    <property type="term" value="F:DNA binding"/>
    <property type="evidence" value="ECO:0007669"/>
    <property type="project" value="UniProtKB-KW"/>
</dbReference>
<keyword evidence="3" id="KW-0804">Transcription</keyword>
<dbReference type="AlphaFoldDB" id="A0AAD6HBR7"/>
<dbReference type="GO" id="GO:0000981">
    <property type="term" value="F:DNA-binding transcription factor activity, RNA polymerase II-specific"/>
    <property type="evidence" value="ECO:0007669"/>
    <property type="project" value="InterPro"/>
</dbReference>
<evidence type="ECO:0000256" key="1">
    <source>
        <dbReference type="ARBA" id="ARBA00023015"/>
    </source>
</evidence>
<keyword evidence="8" id="KW-1185">Reference proteome</keyword>
<evidence type="ECO:0000256" key="3">
    <source>
        <dbReference type="ARBA" id="ARBA00023163"/>
    </source>
</evidence>
<dbReference type="CDD" id="cd00067">
    <property type="entry name" value="GAL4"/>
    <property type="match status" value="1"/>
</dbReference>
<dbReference type="InterPro" id="IPR036864">
    <property type="entry name" value="Zn2-C6_fun-type_DNA-bd_sf"/>
</dbReference>
<keyword evidence="1" id="KW-0805">Transcription regulation</keyword>
<dbReference type="PANTHER" id="PTHR38791:SF5">
    <property type="entry name" value="TRANSCRIPTION FACTOR DBAG-RELATED"/>
    <property type="match status" value="1"/>
</dbReference>
<evidence type="ECO:0000313" key="7">
    <source>
        <dbReference type="EMBL" id="KAJ5704095.1"/>
    </source>
</evidence>
<dbReference type="PANTHER" id="PTHR38791">
    <property type="entry name" value="ZN(II)2CYS6 TRANSCRIPTION FACTOR (EUROFUNG)-RELATED-RELATED"/>
    <property type="match status" value="1"/>
</dbReference>
<protein>
    <recommendedName>
        <fullName evidence="6">Zn(2)-C6 fungal-type domain-containing protein</fullName>
    </recommendedName>
</protein>
<dbReference type="Pfam" id="PF11951">
    <property type="entry name" value="Fungal_trans_2"/>
    <property type="match status" value="1"/>
</dbReference>
<evidence type="ECO:0000256" key="2">
    <source>
        <dbReference type="ARBA" id="ARBA00023125"/>
    </source>
</evidence>
<dbReference type="InterPro" id="IPR001138">
    <property type="entry name" value="Zn2Cys6_DnaBD"/>
</dbReference>
<feature type="domain" description="Zn(2)-C6 fungal-type" evidence="6">
    <location>
        <begin position="10"/>
        <end position="38"/>
    </location>
</feature>
<dbReference type="SUPFAM" id="SSF57701">
    <property type="entry name" value="Zn2/Cys6 DNA-binding domain"/>
    <property type="match status" value="1"/>
</dbReference>
<dbReference type="PROSITE" id="PS50048">
    <property type="entry name" value="ZN2_CY6_FUNGAL_2"/>
    <property type="match status" value="1"/>
</dbReference>
<reference evidence="7" key="2">
    <citation type="submission" date="2023-01" db="EMBL/GenBank/DDBJ databases">
        <authorList>
            <person name="Petersen C."/>
        </authorList>
    </citation>
    <scope>NUCLEOTIDE SEQUENCE</scope>
    <source>
        <strain evidence="7">IBT 17514</strain>
    </source>
</reference>
<gene>
    <name evidence="7" type="ORF">N7493_011233</name>
</gene>
<dbReference type="Proteomes" id="UP001215712">
    <property type="component" value="Unassembled WGS sequence"/>
</dbReference>
<feature type="region of interest" description="Disordered" evidence="5">
    <location>
        <begin position="61"/>
        <end position="101"/>
    </location>
</feature>
<reference evidence="7" key="1">
    <citation type="journal article" date="2023" name="IMA Fungus">
        <title>Comparative genomic study of the Penicillium genus elucidates a diverse pangenome and 15 lateral gene transfer events.</title>
        <authorList>
            <person name="Petersen C."/>
            <person name="Sorensen T."/>
            <person name="Nielsen M.R."/>
            <person name="Sondergaard T.E."/>
            <person name="Sorensen J.L."/>
            <person name="Fitzpatrick D.A."/>
            <person name="Frisvad J.C."/>
            <person name="Nielsen K.L."/>
        </authorList>
    </citation>
    <scope>NUCLEOTIDE SEQUENCE</scope>
    <source>
        <strain evidence="7">IBT 17514</strain>
    </source>
</reference>
<proteinExistence type="predicted"/>
<evidence type="ECO:0000256" key="5">
    <source>
        <dbReference type="SAM" id="MobiDB-lite"/>
    </source>
</evidence>
<accession>A0AAD6HBR7</accession>
<name>A0AAD6HBR7_9EURO</name>
<dbReference type="SMART" id="SM00066">
    <property type="entry name" value="GAL4"/>
    <property type="match status" value="1"/>
</dbReference>
<feature type="compositionally biased region" description="Polar residues" evidence="5">
    <location>
        <begin position="70"/>
        <end position="83"/>
    </location>
</feature>
<sequence>MVYCGKPSKGCGQCRSRKIRCDQARPACSQCVRAKRECPGYRDQLSLMFRDESKSVIRKAKAEGKETKRTSPPASSSVPLRSKQSPERIHRKASPEGNSAPTLAFEVGPDVPFDFANDPHFQYALSRISSLDSVPMEVQPAGMTQEDAICYFMQSNSFPGAFWMSDYMANFLKQSAGGPASVRALRASMGAVASAMLCRVRREVSLKEVARKSYGSALELLNSALANPEEAKSNQALGAVVLLAIYEIVVSRAPQDIALWTNHISGATALLELRGPDQLKNEAGLRLFLHLRYQIIISCMQRDARVPDYLLEGTMEILNLRPAEAHGNRLIMIIGRISNLRADIISGVLSDDQEIISQASAIEASLIAWLAALPPVFTYETHTRSRFDYGFENRCRGMTTLDDQYHVYPTLWSFNTWSQYRCARIIISEILLTHIRQMSDASSMRSLSEEFRQHCKTLRSNISRLALDICRSVPYALGAHRPEYDSTMPPPDSYIGGLVLLWPLYIAGTAENSYHPLRRWVVQCLRWVGYTYGLDQALALMDIVAADPGILHGGTDAEIEQSRITDEPVSGVSSSRAAVAIANSASAFNNMSPAARIESI</sequence>
<evidence type="ECO:0000256" key="4">
    <source>
        <dbReference type="ARBA" id="ARBA00023242"/>
    </source>
</evidence>
<evidence type="ECO:0000313" key="8">
    <source>
        <dbReference type="Proteomes" id="UP001215712"/>
    </source>
</evidence>
<dbReference type="PROSITE" id="PS00463">
    <property type="entry name" value="ZN2_CY6_FUNGAL_1"/>
    <property type="match status" value="1"/>
</dbReference>
<organism evidence="7 8">
    <name type="scientific">Penicillium malachiteum</name>
    <dbReference type="NCBI Taxonomy" id="1324776"/>
    <lineage>
        <taxon>Eukaryota</taxon>
        <taxon>Fungi</taxon>
        <taxon>Dikarya</taxon>
        <taxon>Ascomycota</taxon>
        <taxon>Pezizomycotina</taxon>
        <taxon>Eurotiomycetes</taxon>
        <taxon>Eurotiomycetidae</taxon>
        <taxon>Eurotiales</taxon>
        <taxon>Aspergillaceae</taxon>
        <taxon>Penicillium</taxon>
    </lineage>
</organism>
<dbReference type="InterPro" id="IPR053175">
    <property type="entry name" value="DHMBA_Reg_Transcription_Factor"/>
</dbReference>
<evidence type="ECO:0000259" key="6">
    <source>
        <dbReference type="PROSITE" id="PS50048"/>
    </source>
</evidence>